<gene>
    <name evidence="2" type="ORF">PYW07_008503</name>
</gene>
<feature type="region of interest" description="Disordered" evidence="1">
    <location>
        <begin position="56"/>
        <end position="84"/>
    </location>
</feature>
<dbReference type="Proteomes" id="UP001231518">
    <property type="component" value="Chromosome 21"/>
</dbReference>
<evidence type="ECO:0000313" key="3">
    <source>
        <dbReference type="Proteomes" id="UP001231518"/>
    </source>
</evidence>
<reference evidence="2" key="1">
    <citation type="submission" date="2023-03" db="EMBL/GenBank/DDBJ databases">
        <title>Chromosome-level genomes of two armyworms, Mythimna separata and Mythimna loreyi, provide insights into the biosynthesis and reception of sex pheromones.</title>
        <authorList>
            <person name="Zhao H."/>
        </authorList>
    </citation>
    <scope>NUCLEOTIDE SEQUENCE</scope>
    <source>
        <strain evidence="2">BeijingLab</strain>
        <tissue evidence="2">Pupa</tissue>
    </source>
</reference>
<feature type="compositionally biased region" description="Low complexity" evidence="1">
    <location>
        <begin position="72"/>
        <end position="83"/>
    </location>
</feature>
<dbReference type="EMBL" id="JARGEI010000022">
    <property type="protein sequence ID" value="KAJ8711261.1"/>
    <property type="molecule type" value="Genomic_DNA"/>
</dbReference>
<evidence type="ECO:0000313" key="2">
    <source>
        <dbReference type="EMBL" id="KAJ8711261.1"/>
    </source>
</evidence>
<keyword evidence="3" id="KW-1185">Reference proteome</keyword>
<name>A0AAD7YDA2_MYTSE</name>
<dbReference type="AlphaFoldDB" id="A0AAD7YDA2"/>
<protein>
    <submittedName>
        <fullName evidence="2">Uncharacterized protein</fullName>
    </submittedName>
</protein>
<proteinExistence type="predicted"/>
<sequence length="251" mass="28220">MPLLLCASTVLAAPQQNSNITYVKQQPDLEVLEQPTPELKPLQRESRIENLPLTIPSTVDTQPTENTDAKETTQPAKKPTAPTYNYSDRIYSIKTKPKPKTTTTTEKNIPNEEVKETERVNSDDIVSESNNSDIVPAESILNDRVAANDNTVLDSEANATQSDEFVTEKYEEETTLTTVVEEETTRAPTARQLAKLSYFEKSTSSSFSQNLIANGGKRRFRSRCRCEKIWNCAKLQITVPRCPDEYFMCCS</sequence>
<feature type="compositionally biased region" description="Polar residues" evidence="1">
    <location>
        <begin position="56"/>
        <end position="66"/>
    </location>
</feature>
<comment type="caution">
    <text evidence="2">The sequence shown here is derived from an EMBL/GenBank/DDBJ whole genome shotgun (WGS) entry which is preliminary data.</text>
</comment>
<evidence type="ECO:0000256" key="1">
    <source>
        <dbReference type="SAM" id="MobiDB-lite"/>
    </source>
</evidence>
<accession>A0AAD7YDA2</accession>
<organism evidence="2 3">
    <name type="scientific">Mythimna separata</name>
    <name type="common">Oriental armyworm</name>
    <name type="synonym">Pseudaletia separata</name>
    <dbReference type="NCBI Taxonomy" id="271217"/>
    <lineage>
        <taxon>Eukaryota</taxon>
        <taxon>Metazoa</taxon>
        <taxon>Ecdysozoa</taxon>
        <taxon>Arthropoda</taxon>
        <taxon>Hexapoda</taxon>
        <taxon>Insecta</taxon>
        <taxon>Pterygota</taxon>
        <taxon>Neoptera</taxon>
        <taxon>Endopterygota</taxon>
        <taxon>Lepidoptera</taxon>
        <taxon>Glossata</taxon>
        <taxon>Ditrysia</taxon>
        <taxon>Noctuoidea</taxon>
        <taxon>Noctuidae</taxon>
        <taxon>Noctuinae</taxon>
        <taxon>Hadenini</taxon>
        <taxon>Mythimna</taxon>
    </lineage>
</organism>